<evidence type="ECO:0000256" key="1">
    <source>
        <dbReference type="SAM" id="MobiDB-lite"/>
    </source>
</evidence>
<feature type="region of interest" description="Disordered" evidence="1">
    <location>
        <begin position="18"/>
        <end position="44"/>
    </location>
</feature>
<organism evidence="2 3">
    <name type="scientific">Actinoallomurus bryophytorum</name>
    <dbReference type="NCBI Taxonomy" id="1490222"/>
    <lineage>
        <taxon>Bacteria</taxon>
        <taxon>Bacillati</taxon>
        <taxon>Actinomycetota</taxon>
        <taxon>Actinomycetes</taxon>
        <taxon>Streptosporangiales</taxon>
        <taxon>Thermomonosporaceae</taxon>
        <taxon>Actinoallomurus</taxon>
    </lineage>
</organism>
<keyword evidence="3" id="KW-1185">Reference proteome</keyword>
<sequence>MTSPIDELVAGLATVRDSDITSEPGGAGGRSLLAAIGHPAERRP</sequence>
<evidence type="ECO:0000313" key="2">
    <source>
        <dbReference type="EMBL" id="TQL88071.1"/>
    </source>
</evidence>
<dbReference type="AlphaFoldDB" id="A0A543BTC4"/>
<reference evidence="2 3" key="1">
    <citation type="submission" date="2019-06" db="EMBL/GenBank/DDBJ databases">
        <title>Sequencing the genomes of 1000 actinobacteria strains.</title>
        <authorList>
            <person name="Klenk H.-P."/>
        </authorList>
    </citation>
    <scope>NUCLEOTIDE SEQUENCE [LARGE SCALE GENOMIC DNA]</scope>
    <source>
        <strain evidence="2 3">DSM 102200</strain>
    </source>
</reference>
<accession>A0A543BTC4</accession>
<evidence type="ECO:0000313" key="3">
    <source>
        <dbReference type="Proteomes" id="UP000316096"/>
    </source>
</evidence>
<gene>
    <name evidence="2" type="ORF">FB559_8685</name>
</gene>
<name>A0A543BTC4_9ACTN</name>
<protein>
    <submittedName>
        <fullName evidence="2">Uncharacterized protein</fullName>
    </submittedName>
</protein>
<comment type="caution">
    <text evidence="2">The sequence shown here is derived from an EMBL/GenBank/DDBJ whole genome shotgun (WGS) entry which is preliminary data.</text>
</comment>
<proteinExistence type="predicted"/>
<dbReference type="Proteomes" id="UP000316096">
    <property type="component" value="Unassembled WGS sequence"/>
</dbReference>
<dbReference type="EMBL" id="VFOZ01000003">
    <property type="protein sequence ID" value="TQL88071.1"/>
    <property type="molecule type" value="Genomic_DNA"/>
</dbReference>
<dbReference type="RefSeq" id="WP_281286374.1">
    <property type="nucleotide sequence ID" value="NZ_VFOZ01000003.1"/>
</dbReference>